<keyword evidence="8 11" id="KW-0808">Transferase</keyword>
<evidence type="ECO:0000256" key="6">
    <source>
        <dbReference type="ARBA" id="ARBA00022556"/>
    </source>
</evidence>
<evidence type="ECO:0000256" key="10">
    <source>
        <dbReference type="ARBA" id="ARBA00048975"/>
    </source>
</evidence>
<dbReference type="PANTHER" id="PTHR30372">
    <property type="entry name" value="LIPID-A-DISACCHARIDE SYNTHASE"/>
    <property type="match status" value="1"/>
</dbReference>
<accession>A0A317MXH3</accession>
<keyword evidence="7 11" id="KW-0328">Glycosyltransferase</keyword>
<dbReference type="HAMAP" id="MF_00392">
    <property type="entry name" value="LpxB"/>
    <property type="match status" value="1"/>
</dbReference>
<reference evidence="12 13" key="1">
    <citation type="submission" date="2018-05" db="EMBL/GenBank/DDBJ databases">
        <title>Genomic Encyclopedia of Type Strains, Phase IV (KMG-IV): sequencing the most valuable type-strain genomes for metagenomic binning, comparative biology and taxonomic classification.</title>
        <authorList>
            <person name="Goeker M."/>
        </authorList>
    </citation>
    <scope>NUCLEOTIDE SEQUENCE [LARGE SCALE GENOMIC DNA]</scope>
    <source>
        <strain evidence="12 13">DSM 23606</strain>
    </source>
</reference>
<comment type="similarity">
    <text evidence="2 11">Belongs to the LpxB family.</text>
</comment>
<proteinExistence type="inferred from homology"/>
<dbReference type="GO" id="GO:0005543">
    <property type="term" value="F:phospholipid binding"/>
    <property type="evidence" value="ECO:0007669"/>
    <property type="project" value="TreeGrafter"/>
</dbReference>
<keyword evidence="9 11" id="KW-0443">Lipid metabolism</keyword>
<evidence type="ECO:0000256" key="3">
    <source>
        <dbReference type="ARBA" id="ARBA00012687"/>
    </source>
</evidence>
<protein>
    <recommendedName>
        <fullName evidence="4 11">Lipid-A-disaccharide synthase</fullName>
        <ecNumber evidence="3 11">2.4.1.182</ecNumber>
    </recommendedName>
</protein>
<dbReference type="OrthoDB" id="9801642at2"/>
<evidence type="ECO:0000256" key="8">
    <source>
        <dbReference type="ARBA" id="ARBA00022679"/>
    </source>
</evidence>
<evidence type="ECO:0000256" key="7">
    <source>
        <dbReference type="ARBA" id="ARBA00022676"/>
    </source>
</evidence>
<comment type="function">
    <text evidence="1 11">Condensation of UDP-2,3-diacylglucosamine and 2,3-diacylglucosamine-1-phosphate to form lipid A disaccharide, a precursor of lipid A, a phosphorylated glycolipid that anchors the lipopolysaccharide to the outer membrane of the cell.</text>
</comment>
<keyword evidence="5 11" id="KW-0444">Lipid biosynthesis</keyword>
<sequence>MRIAIVAGELSGDVLGGGLIEALRRRYPQATFEGIGGPRMIGAGLKSLYPLDALSVMGLVEVLRHLPRLLGIRGDLLRRWRAKPPDLFVGIDAPDFNLPLARRLRAAGIRTAHYVSPSVWAWRQGRVKGISKSIDLMLTLFPFEAAFYQQHRVPVACVGHPLADEIPAGIDMLAAREAIGLADDIRWLALLPGSRAGEVARHVDVFLEAFRLFHAQQPDFCAVIPCATPKLHEQIESRVAAAGLCDYVLLLDGRARDALAASELALVASGTATLEAMLVGRPLVMAYIVAPLTYRIAKRLMRIDRFSLPNLLAGRDLIPEFIQQAATPAALATALEDWLAQPQRMTEVCSEFARLHAELRRNASEAAAQALGTLLAD</sequence>
<dbReference type="GO" id="GO:0009245">
    <property type="term" value="P:lipid A biosynthetic process"/>
    <property type="evidence" value="ECO:0007669"/>
    <property type="project" value="UniProtKB-UniRule"/>
</dbReference>
<evidence type="ECO:0000256" key="9">
    <source>
        <dbReference type="ARBA" id="ARBA00023098"/>
    </source>
</evidence>
<dbReference type="EC" id="2.4.1.182" evidence="3 11"/>
<evidence type="ECO:0000256" key="5">
    <source>
        <dbReference type="ARBA" id="ARBA00022516"/>
    </source>
</evidence>
<dbReference type="GO" id="GO:0008915">
    <property type="term" value="F:lipid-A-disaccharide synthase activity"/>
    <property type="evidence" value="ECO:0007669"/>
    <property type="project" value="UniProtKB-UniRule"/>
</dbReference>
<evidence type="ECO:0000313" key="12">
    <source>
        <dbReference type="EMBL" id="PWV63511.1"/>
    </source>
</evidence>
<dbReference type="Pfam" id="PF02684">
    <property type="entry name" value="LpxB"/>
    <property type="match status" value="1"/>
</dbReference>
<comment type="pathway">
    <text evidence="11">Bacterial outer membrane biogenesis; LPS lipid A biosynthesis.</text>
</comment>
<name>A0A317MXH3_9GAMM</name>
<evidence type="ECO:0000313" key="13">
    <source>
        <dbReference type="Proteomes" id="UP000246569"/>
    </source>
</evidence>
<comment type="caution">
    <text evidence="12">The sequence shown here is derived from an EMBL/GenBank/DDBJ whole genome shotgun (WGS) entry which is preliminary data.</text>
</comment>
<dbReference type="AlphaFoldDB" id="A0A317MXH3"/>
<dbReference type="EMBL" id="QGTJ01000003">
    <property type="protein sequence ID" value="PWV63511.1"/>
    <property type="molecule type" value="Genomic_DNA"/>
</dbReference>
<dbReference type="PANTHER" id="PTHR30372:SF4">
    <property type="entry name" value="LIPID-A-DISACCHARIDE SYNTHASE, MITOCHONDRIAL-RELATED"/>
    <property type="match status" value="1"/>
</dbReference>
<comment type="catalytic activity">
    <reaction evidence="10 11">
        <text>a lipid X + a UDP-2-N,3-O-bis[(3R)-3-hydroxyacyl]-alpha-D-glucosamine = a lipid A disaccharide + UDP + H(+)</text>
        <dbReference type="Rhea" id="RHEA:67828"/>
        <dbReference type="ChEBI" id="CHEBI:15378"/>
        <dbReference type="ChEBI" id="CHEBI:58223"/>
        <dbReference type="ChEBI" id="CHEBI:137748"/>
        <dbReference type="ChEBI" id="CHEBI:176338"/>
        <dbReference type="ChEBI" id="CHEBI:176343"/>
        <dbReference type="EC" id="2.4.1.182"/>
    </reaction>
</comment>
<evidence type="ECO:0000256" key="1">
    <source>
        <dbReference type="ARBA" id="ARBA00002056"/>
    </source>
</evidence>
<gene>
    <name evidence="11" type="primary">lpxB</name>
    <name evidence="12" type="ORF">C7443_103442</name>
</gene>
<dbReference type="SUPFAM" id="SSF53756">
    <property type="entry name" value="UDP-Glycosyltransferase/glycogen phosphorylase"/>
    <property type="match status" value="1"/>
</dbReference>
<evidence type="ECO:0000256" key="2">
    <source>
        <dbReference type="ARBA" id="ARBA00007868"/>
    </source>
</evidence>
<keyword evidence="13" id="KW-1185">Reference proteome</keyword>
<organism evidence="12 13">
    <name type="scientific">Plasticicumulans acidivorans</name>
    <dbReference type="NCBI Taxonomy" id="886464"/>
    <lineage>
        <taxon>Bacteria</taxon>
        <taxon>Pseudomonadati</taxon>
        <taxon>Pseudomonadota</taxon>
        <taxon>Gammaproteobacteria</taxon>
        <taxon>Candidatus Competibacteraceae</taxon>
        <taxon>Plasticicumulans</taxon>
    </lineage>
</organism>
<keyword evidence="6 11" id="KW-0441">Lipid A biosynthesis</keyword>
<evidence type="ECO:0000256" key="11">
    <source>
        <dbReference type="HAMAP-Rule" id="MF_00392"/>
    </source>
</evidence>
<dbReference type="RefSeq" id="WP_110017985.1">
    <property type="nucleotide sequence ID" value="NZ_QGTJ01000003.1"/>
</dbReference>
<dbReference type="Proteomes" id="UP000246569">
    <property type="component" value="Unassembled WGS sequence"/>
</dbReference>
<dbReference type="Gene3D" id="3.40.50.2000">
    <property type="entry name" value="Glycogen Phosphorylase B"/>
    <property type="match status" value="1"/>
</dbReference>
<dbReference type="GO" id="GO:0016020">
    <property type="term" value="C:membrane"/>
    <property type="evidence" value="ECO:0007669"/>
    <property type="project" value="GOC"/>
</dbReference>
<dbReference type="UniPathway" id="UPA00973"/>
<dbReference type="InterPro" id="IPR003835">
    <property type="entry name" value="Glyco_trans_19"/>
</dbReference>
<evidence type="ECO:0000256" key="4">
    <source>
        <dbReference type="ARBA" id="ARBA00020902"/>
    </source>
</evidence>
<dbReference type="NCBIfam" id="TIGR00215">
    <property type="entry name" value="lpxB"/>
    <property type="match status" value="1"/>
</dbReference>